<dbReference type="AlphaFoldDB" id="A0A7W3LPS0"/>
<feature type="compositionally biased region" description="Pro residues" evidence="1">
    <location>
        <begin position="79"/>
        <end position="103"/>
    </location>
</feature>
<protein>
    <recommendedName>
        <fullName evidence="3">DUF3152 domain-containing protein</fullName>
    </recommendedName>
</protein>
<reference evidence="4 5" key="1">
    <citation type="submission" date="2020-08" db="EMBL/GenBank/DDBJ databases">
        <title>Genomic Encyclopedia of Type Strains, Phase IV (KMG-IV): sequencing the most valuable type-strain genomes for metagenomic binning, comparative biology and taxonomic classification.</title>
        <authorList>
            <person name="Goeker M."/>
        </authorList>
    </citation>
    <scope>NUCLEOTIDE SEQUENCE [LARGE SCALE GENOMIC DNA]</scope>
    <source>
        <strain evidence="4 5">DSM 44197</strain>
    </source>
</reference>
<feature type="region of interest" description="Disordered" evidence="1">
    <location>
        <begin position="180"/>
        <end position="221"/>
    </location>
</feature>
<keyword evidence="2" id="KW-0812">Transmembrane</keyword>
<dbReference type="InterPro" id="IPR022603">
    <property type="entry name" value="DUF3152"/>
</dbReference>
<dbReference type="Pfam" id="PF11350">
    <property type="entry name" value="DUF3152"/>
    <property type="match status" value="1"/>
</dbReference>
<keyword evidence="2" id="KW-0472">Membrane</keyword>
<organism evidence="4 5">
    <name type="scientific">Actinomadura namibiensis</name>
    <dbReference type="NCBI Taxonomy" id="182080"/>
    <lineage>
        <taxon>Bacteria</taxon>
        <taxon>Bacillati</taxon>
        <taxon>Actinomycetota</taxon>
        <taxon>Actinomycetes</taxon>
        <taxon>Streptosporangiales</taxon>
        <taxon>Thermomonosporaceae</taxon>
        <taxon>Actinomadura</taxon>
    </lineage>
</organism>
<dbReference type="Proteomes" id="UP000572680">
    <property type="component" value="Unassembled WGS sequence"/>
</dbReference>
<dbReference type="SUPFAM" id="SSF55486">
    <property type="entry name" value="Metalloproteases ('zincins'), catalytic domain"/>
    <property type="match status" value="1"/>
</dbReference>
<evidence type="ECO:0000313" key="4">
    <source>
        <dbReference type="EMBL" id="MBA8952007.1"/>
    </source>
</evidence>
<dbReference type="RefSeq" id="WP_246442995.1">
    <property type="nucleotide sequence ID" value="NZ_BAAALP010000014.1"/>
</dbReference>
<keyword evidence="2" id="KW-1133">Transmembrane helix</keyword>
<feature type="domain" description="DUF3152" evidence="3">
    <location>
        <begin position="215"/>
        <end position="379"/>
    </location>
</feature>
<evidence type="ECO:0000256" key="1">
    <source>
        <dbReference type="SAM" id="MobiDB-lite"/>
    </source>
</evidence>
<gene>
    <name evidence="4" type="ORF">HNR61_003647</name>
</gene>
<feature type="region of interest" description="Disordered" evidence="1">
    <location>
        <begin position="1"/>
        <end position="132"/>
    </location>
</feature>
<evidence type="ECO:0000313" key="5">
    <source>
        <dbReference type="Proteomes" id="UP000572680"/>
    </source>
</evidence>
<name>A0A7W3LPS0_ACTNM</name>
<dbReference type="EMBL" id="JACJIA010000004">
    <property type="protein sequence ID" value="MBA8952007.1"/>
    <property type="molecule type" value="Genomic_DNA"/>
</dbReference>
<proteinExistence type="predicted"/>
<sequence>MLASAMQPERPRAGRRRRNASGRRDAPPPAPADRAPTGHEPTGYEPSGYEAPGYGAPDHGAPDHGAPDHGAPGRGAPGPAYPGYPPDPASPPDAGYPPDPGYPPDGYGPDGHGPARRAQDDPFGVTSKHGMGGDLDRAFEGARRERAKQVVVTVLAVTTVVAIGGAGFAVWATSGAAPLPPGAPTDAGPSGSPSGDAHHPPSEPPVAPTRQPVYIPERGSGKFTRPIGGGRVFGRGKLMRYMVQVEGGLRQNPVTFTQEVDRVLAHRQGWTAGGKWAFQRVSAPPYDFVVRLASPGTTDKLCGAYGLTTEGKVNCSAGKQVVVNLRRWLLLTTYYAGQPRQYHALVINHEVGHRLGVKHMTCAGKGRLAPVMMQQIYGLKGCRINGWPYDARGRFVSGPVVP</sequence>
<evidence type="ECO:0000259" key="3">
    <source>
        <dbReference type="Pfam" id="PF11350"/>
    </source>
</evidence>
<feature type="transmembrane region" description="Helical" evidence="2">
    <location>
        <begin position="150"/>
        <end position="171"/>
    </location>
</feature>
<keyword evidence="5" id="KW-1185">Reference proteome</keyword>
<evidence type="ECO:0000256" key="2">
    <source>
        <dbReference type="SAM" id="Phobius"/>
    </source>
</evidence>
<accession>A0A7W3LPS0</accession>
<comment type="caution">
    <text evidence="4">The sequence shown here is derived from an EMBL/GenBank/DDBJ whole genome shotgun (WGS) entry which is preliminary data.</text>
</comment>